<accession>A0A968GEN2</accession>
<evidence type="ECO:0008006" key="4">
    <source>
        <dbReference type="Google" id="ProtNLM"/>
    </source>
</evidence>
<keyword evidence="3" id="KW-1185">Reference proteome</keyword>
<sequence length="207" mass="22476">MNRRVSLLMIFLAVLSLGAVASTKSDVLMRQARSDDRLQKIDLLRSFENGDIGVDSESIKALGVLAGMGTVWRDHTSRSTDYADVRAGAMTVLGNSGMDEARKIVFEAIDLETHPMALVAGFEAIANLGAGDSGLLALRVLNDAMLRNMARTSNNSVADEYLKAMEKVASSSDPDLQTIEVLTMLSQGRGFSQDIRSRANTMLKGYW</sequence>
<reference evidence="2" key="1">
    <citation type="submission" date="2020-03" db="EMBL/GenBank/DDBJ databases">
        <title>Spirochaetal bacteria isolated from arthropods constitute a novel genus Entomospira genus novum within the order Spirochaetales.</title>
        <authorList>
            <person name="Grana-Miraglia L."/>
            <person name="Sikutova S."/>
            <person name="Fingerle V."/>
            <person name="Sing A."/>
            <person name="Castillo-Ramirez S."/>
            <person name="Margos G."/>
            <person name="Rudolf I."/>
        </authorList>
    </citation>
    <scope>NUCLEOTIDE SEQUENCE</scope>
    <source>
        <strain evidence="2">BR149</strain>
    </source>
</reference>
<evidence type="ECO:0000256" key="1">
    <source>
        <dbReference type="SAM" id="SignalP"/>
    </source>
</evidence>
<name>A0A968GEN2_9SPIO</name>
<evidence type="ECO:0000313" key="3">
    <source>
        <dbReference type="Proteomes" id="UP000778951"/>
    </source>
</evidence>
<comment type="caution">
    <text evidence="2">The sequence shown here is derived from an EMBL/GenBank/DDBJ whole genome shotgun (WGS) entry which is preliminary data.</text>
</comment>
<feature type="signal peptide" evidence="1">
    <location>
        <begin position="1"/>
        <end position="21"/>
    </location>
</feature>
<organism evidence="2 3">
    <name type="scientific">Entomospira culicis</name>
    <dbReference type="NCBI Taxonomy" id="2719989"/>
    <lineage>
        <taxon>Bacteria</taxon>
        <taxon>Pseudomonadati</taxon>
        <taxon>Spirochaetota</taxon>
        <taxon>Spirochaetia</taxon>
        <taxon>Spirochaetales</taxon>
        <taxon>Spirochaetaceae</taxon>
        <taxon>Entomospira</taxon>
    </lineage>
</organism>
<dbReference type="RefSeq" id="WP_167694977.1">
    <property type="nucleotide sequence ID" value="NZ_CP118181.1"/>
</dbReference>
<feature type="chain" id="PRO_5037077607" description="HEAT repeat domain-containing protein" evidence="1">
    <location>
        <begin position="22"/>
        <end position="207"/>
    </location>
</feature>
<evidence type="ECO:0000313" key="2">
    <source>
        <dbReference type="EMBL" id="NIZ68862.1"/>
    </source>
</evidence>
<keyword evidence="1" id="KW-0732">Signal</keyword>
<proteinExistence type="predicted"/>
<dbReference type="AlphaFoldDB" id="A0A968GEN2"/>
<gene>
    <name evidence="2" type="ORF">HCT48_01330</name>
</gene>
<protein>
    <recommendedName>
        <fullName evidence="4">HEAT repeat domain-containing protein</fullName>
    </recommendedName>
</protein>
<dbReference type="Proteomes" id="UP000778951">
    <property type="component" value="Unassembled WGS sequence"/>
</dbReference>
<dbReference type="EMBL" id="JAATLM010000001">
    <property type="protein sequence ID" value="NIZ68862.1"/>
    <property type="molecule type" value="Genomic_DNA"/>
</dbReference>